<evidence type="ECO:0000256" key="4">
    <source>
        <dbReference type="ARBA" id="ARBA00023136"/>
    </source>
</evidence>
<dbReference type="AlphaFoldDB" id="A0A6N3CJS1"/>
<comment type="subcellular location">
    <subcellularLocation>
        <location evidence="1">Endomembrane system</location>
        <topology evidence="1">Multi-pass membrane protein</topology>
    </subcellularLocation>
</comment>
<feature type="transmembrane region" description="Helical" evidence="5">
    <location>
        <begin position="91"/>
        <end position="113"/>
    </location>
</feature>
<dbReference type="Pfam" id="PF02656">
    <property type="entry name" value="DUF202"/>
    <property type="match status" value="1"/>
</dbReference>
<keyword evidence="3 5" id="KW-1133">Transmembrane helix</keyword>
<evidence type="ECO:0000256" key="3">
    <source>
        <dbReference type="ARBA" id="ARBA00022989"/>
    </source>
</evidence>
<evidence type="ECO:0000256" key="1">
    <source>
        <dbReference type="ARBA" id="ARBA00004127"/>
    </source>
</evidence>
<dbReference type="InterPro" id="IPR003807">
    <property type="entry name" value="DUF202"/>
</dbReference>
<evidence type="ECO:0000259" key="6">
    <source>
        <dbReference type="Pfam" id="PF02656"/>
    </source>
</evidence>
<feature type="transmembrane region" description="Helical" evidence="5">
    <location>
        <begin position="21"/>
        <end position="39"/>
    </location>
</feature>
<gene>
    <name evidence="7" type="primary">yidG_2</name>
    <name evidence="7" type="ORF">EMLFYP7_01489</name>
</gene>
<feature type="transmembrane region" description="Helical" evidence="5">
    <location>
        <begin position="45"/>
        <end position="65"/>
    </location>
</feature>
<sequence>MADSRKARRQADPGLQPERTSLAWLRTFFGYAALLAFAIRHNWQQSGVAFWVSLAILLLVGGILWRYTRSRLLMDVTQSDFVQPRAVRDKLLIAIAVLALALLFAITHLRHILLAL</sequence>
<reference evidence="7" key="1">
    <citation type="submission" date="2019-11" db="EMBL/GenBank/DDBJ databases">
        <authorList>
            <person name="Feng L."/>
        </authorList>
    </citation>
    <scope>NUCLEOTIDE SEQUENCE</scope>
    <source>
        <strain evidence="7">EMassiliensisLFYP7</strain>
    </source>
</reference>
<name>A0A6N3CJS1_9ENTR</name>
<keyword evidence="2 5" id="KW-0812">Transmembrane</keyword>
<keyword evidence="4 5" id="KW-0472">Membrane</keyword>
<organism evidence="7">
    <name type="scientific">Phytobacter massiliensis</name>
    <dbReference type="NCBI Taxonomy" id="1485952"/>
    <lineage>
        <taxon>Bacteria</taxon>
        <taxon>Pseudomonadati</taxon>
        <taxon>Pseudomonadota</taxon>
        <taxon>Gammaproteobacteria</taxon>
        <taxon>Enterobacterales</taxon>
        <taxon>Enterobacteriaceae</taxon>
        <taxon>Phytobacter</taxon>
    </lineage>
</organism>
<protein>
    <submittedName>
        <fullName evidence="7">Inner membrane protein YidG</fullName>
    </submittedName>
</protein>
<dbReference type="OrthoDB" id="3701077at2"/>
<evidence type="ECO:0000256" key="2">
    <source>
        <dbReference type="ARBA" id="ARBA00022692"/>
    </source>
</evidence>
<evidence type="ECO:0000256" key="5">
    <source>
        <dbReference type="SAM" id="Phobius"/>
    </source>
</evidence>
<dbReference type="EMBL" id="CACRTZ010000006">
    <property type="protein sequence ID" value="VYU13523.1"/>
    <property type="molecule type" value="Genomic_DNA"/>
</dbReference>
<accession>A0A6N3CJS1</accession>
<feature type="domain" description="DUF202" evidence="6">
    <location>
        <begin position="12"/>
        <end position="66"/>
    </location>
</feature>
<proteinExistence type="predicted"/>
<dbReference type="RefSeq" id="WP_044183018.1">
    <property type="nucleotide sequence ID" value="NZ_CABKSF010000004.1"/>
</dbReference>
<evidence type="ECO:0000313" key="7">
    <source>
        <dbReference type="EMBL" id="VYU13523.1"/>
    </source>
</evidence>
<dbReference type="GO" id="GO:0012505">
    <property type="term" value="C:endomembrane system"/>
    <property type="evidence" value="ECO:0007669"/>
    <property type="project" value="UniProtKB-SubCell"/>
</dbReference>